<organism evidence="2 3">
    <name type="scientific">Araneus ventricosus</name>
    <name type="common">Orbweaver spider</name>
    <name type="synonym">Epeira ventricosa</name>
    <dbReference type="NCBI Taxonomy" id="182803"/>
    <lineage>
        <taxon>Eukaryota</taxon>
        <taxon>Metazoa</taxon>
        <taxon>Ecdysozoa</taxon>
        <taxon>Arthropoda</taxon>
        <taxon>Chelicerata</taxon>
        <taxon>Arachnida</taxon>
        <taxon>Araneae</taxon>
        <taxon>Araneomorphae</taxon>
        <taxon>Entelegynae</taxon>
        <taxon>Araneoidea</taxon>
        <taxon>Araneidae</taxon>
        <taxon>Araneus</taxon>
    </lineage>
</organism>
<name>A0A4Y2B802_ARAVE</name>
<evidence type="ECO:0000313" key="2">
    <source>
        <dbReference type="EMBL" id="GBL87519.1"/>
    </source>
</evidence>
<feature type="domain" description="DUF7041" evidence="1">
    <location>
        <begin position="22"/>
        <end position="101"/>
    </location>
</feature>
<reference evidence="2 3" key="1">
    <citation type="journal article" date="2019" name="Sci. Rep.">
        <title>Orb-weaving spider Araneus ventricosus genome elucidates the spidroin gene catalogue.</title>
        <authorList>
            <person name="Kono N."/>
            <person name="Nakamura H."/>
            <person name="Ohtoshi R."/>
            <person name="Moran D.A.P."/>
            <person name="Shinohara A."/>
            <person name="Yoshida Y."/>
            <person name="Fujiwara M."/>
            <person name="Mori M."/>
            <person name="Tomita M."/>
            <person name="Arakawa K."/>
        </authorList>
    </citation>
    <scope>NUCLEOTIDE SEQUENCE [LARGE SCALE GENOMIC DNA]</scope>
</reference>
<evidence type="ECO:0000259" key="1">
    <source>
        <dbReference type="Pfam" id="PF23055"/>
    </source>
</evidence>
<dbReference type="AlphaFoldDB" id="A0A4Y2B802"/>
<dbReference type="Pfam" id="PF23055">
    <property type="entry name" value="DUF7041"/>
    <property type="match status" value="1"/>
</dbReference>
<proteinExistence type="predicted"/>
<evidence type="ECO:0000313" key="3">
    <source>
        <dbReference type="Proteomes" id="UP000499080"/>
    </source>
</evidence>
<comment type="caution">
    <text evidence="2">The sequence shown here is derived from an EMBL/GenBank/DDBJ whole genome shotgun (WGS) entry which is preliminary data.</text>
</comment>
<gene>
    <name evidence="2" type="ORF">AVEN_165138_1</name>
</gene>
<accession>A0A4Y2B802</accession>
<dbReference type="PANTHER" id="PTHR33327:SF3">
    <property type="entry name" value="RNA-DIRECTED DNA POLYMERASE"/>
    <property type="match status" value="1"/>
</dbReference>
<dbReference type="InterPro" id="IPR055469">
    <property type="entry name" value="DUF7041"/>
</dbReference>
<dbReference type="OrthoDB" id="6628848at2759"/>
<sequence length="134" mass="15270">MHKENDYFKSELALVVFCALLFWAVNPDLRFIQLESQFKLSGISVDETKFRTVVAALDAKVLSYISDIVRNPPSDRMYDALESRILTHFSQSESSKLRLLLQDSQFGDKRPSQLLQEMRNLSAGNVGEDVLKSI</sequence>
<keyword evidence="3" id="KW-1185">Reference proteome</keyword>
<dbReference type="PANTHER" id="PTHR33327">
    <property type="entry name" value="ENDONUCLEASE"/>
    <property type="match status" value="1"/>
</dbReference>
<dbReference type="Proteomes" id="UP000499080">
    <property type="component" value="Unassembled WGS sequence"/>
</dbReference>
<dbReference type="EMBL" id="BGPR01000054">
    <property type="protein sequence ID" value="GBL87519.1"/>
    <property type="molecule type" value="Genomic_DNA"/>
</dbReference>
<protein>
    <recommendedName>
        <fullName evidence="1">DUF7041 domain-containing protein</fullName>
    </recommendedName>
</protein>